<evidence type="ECO:0000256" key="8">
    <source>
        <dbReference type="ARBA" id="ARBA00022848"/>
    </source>
</evidence>
<keyword evidence="16" id="KW-1185">Reference proteome</keyword>
<evidence type="ECO:0000256" key="13">
    <source>
        <dbReference type="SAM" id="Phobius"/>
    </source>
</evidence>
<evidence type="ECO:0000256" key="7">
    <source>
        <dbReference type="ARBA" id="ARBA00022824"/>
    </source>
</evidence>
<dbReference type="PRINTS" id="PR00463">
    <property type="entry name" value="EP450I"/>
</dbReference>
<keyword evidence="13" id="KW-0812">Transmembrane</keyword>
<dbReference type="SUPFAM" id="SSF48264">
    <property type="entry name" value="Cytochrome P450"/>
    <property type="match status" value="2"/>
</dbReference>
<evidence type="ECO:0000313" key="15">
    <source>
        <dbReference type="EnsemblMetazoa" id="XP_016970258.2"/>
    </source>
</evidence>
<keyword evidence="11" id="KW-0503">Monooxygenase</keyword>
<keyword evidence="13" id="KW-1133">Transmembrane helix</keyword>
<keyword evidence="7" id="KW-0256">Endoplasmic reticulum</keyword>
<evidence type="ECO:0000256" key="12">
    <source>
        <dbReference type="ARBA" id="ARBA00023136"/>
    </source>
</evidence>
<dbReference type="EnsemblMetazoa" id="XM_017114769.2">
    <property type="protein sequence ID" value="XP_016970258.2"/>
    <property type="gene ID" value="LOC108038055"/>
</dbReference>
<evidence type="ECO:0000256" key="6">
    <source>
        <dbReference type="ARBA" id="ARBA00022723"/>
    </source>
</evidence>
<dbReference type="PROSITE" id="PS00086">
    <property type="entry name" value="CYTOCHROME_P450"/>
    <property type="match status" value="2"/>
</dbReference>
<feature type="signal peptide" evidence="14">
    <location>
        <begin position="1"/>
        <end position="17"/>
    </location>
</feature>
<dbReference type="PANTHER" id="PTHR24291:SF203">
    <property type="entry name" value="CYTOCHROME P450 4D1-RELATED"/>
    <property type="match status" value="1"/>
</dbReference>
<evidence type="ECO:0000256" key="11">
    <source>
        <dbReference type="ARBA" id="ARBA00023033"/>
    </source>
</evidence>
<feature type="chain" id="PRO_5045984903" description="Cytochrome P450 4e2" evidence="14">
    <location>
        <begin position="18"/>
        <end position="1099"/>
    </location>
</feature>
<keyword evidence="8" id="KW-0492">Microsome</keyword>
<sequence length="1099" mass="126673">MWLVLYVFLALPLLVVAYLELTTFRRRRVLNKLKGPSGLPLVGNAHQMGKNPSEILDQVFAWWHQFGRDNFVFWIGTYSNVLVTSSKYMEFILSSQTLITKSDIYQLTHPWLGLGLLTSTGSKWHKHRKMITPAFHFNILQDFHEVMNENSNKFINHLKKVAAGDNIFDFQDQAHYLTLDVICDTAMGVSINAMENHTSSIVQAFKDMCYIINMRAFHPLKRNELLYRLAPDYPAYRKTLNTLQDFTNDIIEKRIAAHKSGALSTSQGDEFTRKKMAFLDTLLSSTIDGRPLTSKELYEEVSTFMFEGHDTTTSGVGFAVYLLSRHQDEQRKLFEEQREIMGDSELGRDATYQEISQMKYLDLFIKEAQRVYPSVPFIGRFTDKDYVIDGDLVPKGTTLNLGLVVLGYNDKVFKDPHKFRPERFELEKPGPFEYVPFSAGPRNCIGQKFALLEIKTVVSKIIRNFEVLPALDELVSKDGYINTTLGLPPAERKKRDAHRHKYDPILSAVLTLKSENGLHLRMKERQPFERFQVREAENYVPRFVGVLKQSVSHLSLNSDSLAAPIGCLRSRSKMWIILCAVISLPLLLVAYFEFGSLRRKRMLNKFQGPRMLPVVGNAHQMGKTPTEILNRFFDWWHEYNKDNFRYWIGFYSNIMVTSPKYMEFILSSQTLISKSDVYDLTHPWLGLGLLTSTGSKWHKHRKMITPAFHFNILQDFHEVMNENSSKFIDHLRKVAAGDNIFDFQEETHYFTLDVICDTAMGVSINAMENRSASVVQAFKDMCYNIKMRAFNPWKRNETLYRLAPEYPAYRRTLRTLQDFTNEIIAKRIKARNSVAESNSQDDEFSRKKMAFLDTLFSSTVDGRPLTSQELYEEVSTFMFEGHDTTTSGVGFAVYLLSRHQDEQKKLFNEQCEVMGDSGLSRDATFQEISQMKYLDLFIKEAQRLYPSVPFIGRFTEKDYVIDGDIVPKGTTLNLGLLMLGYNDSVFKDPHKFRPERFDLEKPGPFEYVPFSAGPRNCIGQKFALLEIKTVVSKIIRNFEVLPALDELVSKDGYVSTTLGLPPAEKKKRDAHIHKYDPVLSAAMTLKSENGLHLRMKQRR</sequence>
<dbReference type="InterPro" id="IPR050196">
    <property type="entry name" value="Cytochrome_P450_Monoox"/>
</dbReference>
<reference evidence="16" key="1">
    <citation type="journal article" date="2021" name="Elife">
        <title>Highly contiguous assemblies of 101 drosophilid genomes.</title>
        <authorList>
            <person name="Kim B.Y."/>
            <person name="Wang J.R."/>
            <person name="Miller D.E."/>
            <person name="Barmina O."/>
            <person name="Delaney E."/>
            <person name="Thompson A."/>
            <person name="Comeault A.A."/>
            <person name="Peede D."/>
            <person name="D'Agostino E.R."/>
            <person name="Pelaez J."/>
            <person name="Aguilar J.M."/>
            <person name="Haji D."/>
            <person name="Matsunaga T."/>
            <person name="Armstrong E.E."/>
            <person name="Zych M."/>
            <person name="Ogawa Y."/>
            <person name="Stamenkovic-Radak M."/>
            <person name="Jelic M."/>
            <person name="Veselinovic M.S."/>
            <person name="Tanaskovic M."/>
            <person name="Eric P."/>
            <person name="Gao J.J."/>
            <person name="Katoh T.K."/>
            <person name="Toda M.J."/>
            <person name="Watabe H."/>
            <person name="Watada M."/>
            <person name="Davis J.S."/>
            <person name="Moyle L.C."/>
            <person name="Manoli G."/>
            <person name="Bertolini E."/>
            <person name="Kostal V."/>
            <person name="Hawley R.S."/>
            <person name="Takahashi A."/>
            <person name="Jones C.D."/>
            <person name="Price D.K."/>
            <person name="Whiteman N."/>
            <person name="Kopp A."/>
            <person name="Matute D.R."/>
            <person name="Petrov D.A."/>
        </authorList>
    </citation>
    <scope>NUCLEOTIDE SEQUENCE [LARGE SCALE GENOMIC DNA]</scope>
</reference>
<dbReference type="Gene3D" id="1.10.630.10">
    <property type="entry name" value="Cytochrome P450"/>
    <property type="match status" value="2"/>
</dbReference>
<dbReference type="InterPro" id="IPR001128">
    <property type="entry name" value="Cyt_P450"/>
</dbReference>
<evidence type="ECO:0000313" key="16">
    <source>
        <dbReference type="Proteomes" id="UP001652680"/>
    </source>
</evidence>
<reference evidence="15" key="2">
    <citation type="submission" date="2025-05" db="UniProtKB">
        <authorList>
            <consortium name="EnsemblMetazoa"/>
        </authorList>
    </citation>
    <scope>IDENTIFICATION</scope>
</reference>
<dbReference type="InterPro" id="IPR017972">
    <property type="entry name" value="Cyt_P450_CS"/>
</dbReference>
<evidence type="ECO:0000256" key="3">
    <source>
        <dbReference type="ARBA" id="ARBA00004406"/>
    </source>
</evidence>
<evidence type="ECO:0000256" key="2">
    <source>
        <dbReference type="ARBA" id="ARBA00004174"/>
    </source>
</evidence>
<name>A0ABM5GVR9_DRORH</name>
<evidence type="ECO:0000256" key="10">
    <source>
        <dbReference type="ARBA" id="ARBA00023004"/>
    </source>
</evidence>
<comment type="similarity">
    <text evidence="4">Belongs to the cytochrome P450 family.</text>
</comment>
<keyword evidence="10" id="KW-0408">Iron</keyword>
<evidence type="ECO:0000256" key="9">
    <source>
        <dbReference type="ARBA" id="ARBA00023002"/>
    </source>
</evidence>
<dbReference type="GeneID" id="108038055"/>
<keyword evidence="12 13" id="KW-0472">Membrane</keyword>
<evidence type="ECO:0000256" key="1">
    <source>
        <dbReference type="ARBA" id="ARBA00001971"/>
    </source>
</evidence>
<dbReference type="PANTHER" id="PTHR24291">
    <property type="entry name" value="CYTOCHROME P450 FAMILY 4"/>
    <property type="match status" value="1"/>
</dbReference>
<dbReference type="Pfam" id="PF00067">
    <property type="entry name" value="p450"/>
    <property type="match status" value="2"/>
</dbReference>
<dbReference type="CDD" id="cd20628">
    <property type="entry name" value="CYP4"/>
    <property type="match status" value="2"/>
</dbReference>
<comment type="subcellular location">
    <subcellularLocation>
        <location evidence="3">Endoplasmic reticulum membrane</location>
        <topology evidence="3">Peripheral membrane protein</topology>
    </subcellularLocation>
    <subcellularLocation>
        <location evidence="2">Microsome membrane</location>
        <topology evidence="2">Peripheral membrane protein</topology>
    </subcellularLocation>
</comment>
<dbReference type="Proteomes" id="UP001652680">
    <property type="component" value="Unassembled WGS sequence"/>
</dbReference>
<accession>A0ABM5GVR9</accession>
<evidence type="ECO:0000256" key="4">
    <source>
        <dbReference type="ARBA" id="ARBA00010617"/>
    </source>
</evidence>
<dbReference type="PRINTS" id="PR00385">
    <property type="entry name" value="P450"/>
</dbReference>
<proteinExistence type="inferred from homology"/>
<feature type="transmembrane region" description="Helical" evidence="13">
    <location>
        <begin position="574"/>
        <end position="594"/>
    </location>
</feature>
<organism evidence="15 16">
    <name type="scientific">Drosophila rhopaloa</name>
    <name type="common">Fruit fly</name>
    <dbReference type="NCBI Taxonomy" id="1041015"/>
    <lineage>
        <taxon>Eukaryota</taxon>
        <taxon>Metazoa</taxon>
        <taxon>Ecdysozoa</taxon>
        <taxon>Arthropoda</taxon>
        <taxon>Hexapoda</taxon>
        <taxon>Insecta</taxon>
        <taxon>Pterygota</taxon>
        <taxon>Neoptera</taxon>
        <taxon>Endopterygota</taxon>
        <taxon>Diptera</taxon>
        <taxon>Brachycera</taxon>
        <taxon>Muscomorpha</taxon>
        <taxon>Ephydroidea</taxon>
        <taxon>Drosophilidae</taxon>
        <taxon>Drosophila</taxon>
        <taxon>Sophophora</taxon>
    </lineage>
</organism>
<keyword evidence="9" id="KW-0560">Oxidoreductase</keyword>
<dbReference type="InterPro" id="IPR036396">
    <property type="entry name" value="Cyt_P450_sf"/>
</dbReference>
<dbReference type="RefSeq" id="XP_016970258.2">
    <property type="nucleotide sequence ID" value="XM_017114769.2"/>
</dbReference>
<protein>
    <recommendedName>
        <fullName evidence="17">Cytochrome P450 4e2</fullName>
    </recommendedName>
</protein>
<comment type="cofactor">
    <cofactor evidence="1">
        <name>heme</name>
        <dbReference type="ChEBI" id="CHEBI:30413"/>
    </cofactor>
</comment>
<keyword evidence="5" id="KW-0349">Heme</keyword>
<evidence type="ECO:0008006" key="17">
    <source>
        <dbReference type="Google" id="ProtNLM"/>
    </source>
</evidence>
<keyword evidence="14" id="KW-0732">Signal</keyword>
<keyword evidence="6" id="KW-0479">Metal-binding</keyword>
<evidence type="ECO:0000256" key="14">
    <source>
        <dbReference type="SAM" id="SignalP"/>
    </source>
</evidence>
<evidence type="ECO:0000256" key="5">
    <source>
        <dbReference type="ARBA" id="ARBA00022617"/>
    </source>
</evidence>
<dbReference type="InterPro" id="IPR002401">
    <property type="entry name" value="Cyt_P450_E_grp-I"/>
</dbReference>